<evidence type="ECO:0000256" key="1">
    <source>
        <dbReference type="SAM" id="MobiDB-lite"/>
    </source>
</evidence>
<feature type="compositionally biased region" description="Polar residues" evidence="1">
    <location>
        <begin position="94"/>
        <end position="118"/>
    </location>
</feature>
<reference evidence="3" key="1">
    <citation type="submission" date="2022-11" db="UniProtKB">
        <authorList>
            <consortium name="WormBaseParasite"/>
        </authorList>
    </citation>
    <scope>IDENTIFICATION</scope>
</reference>
<organism evidence="2 3">
    <name type="scientific">Panagrolaimus davidi</name>
    <dbReference type="NCBI Taxonomy" id="227884"/>
    <lineage>
        <taxon>Eukaryota</taxon>
        <taxon>Metazoa</taxon>
        <taxon>Ecdysozoa</taxon>
        <taxon>Nematoda</taxon>
        <taxon>Chromadorea</taxon>
        <taxon>Rhabditida</taxon>
        <taxon>Tylenchina</taxon>
        <taxon>Panagrolaimomorpha</taxon>
        <taxon>Panagrolaimoidea</taxon>
        <taxon>Panagrolaimidae</taxon>
        <taxon>Panagrolaimus</taxon>
    </lineage>
</organism>
<name>A0A914QJA1_9BILA</name>
<sequence>MDSLNTLYEEFESLKQQCQLLVIDIRESHAKISHTFSYSPEWQEAVNVFEAQKETFKTVQAELNLKAAKITAVINKDKKCLQEWLAEFEEEESNGSPSKQTISVATSVETPTALTTPKTQDKNVDEILAETEDEIVTESDNVIL</sequence>
<evidence type="ECO:0000313" key="2">
    <source>
        <dbReference type="Proteomes" id="UP000887578"/>
    </source>
</evidence>
<feature type="region of interest" description="Disordered" evidence="1">
    <location>
        <begin position="90"/>
        <end position="119"/>
    </location>
</feature>
<evidence type="ECO:0000313" key="3">
    <source>
        <dbReference type="WBParaSite" id="PDA_v2.g3671.t1"/>
    </source>
</evidence>
<keyword evidence="2" id="KW-1185">Reference proteome</keyword>
<dbReference type="AlphaFoldDB" id="A0A914QJA1"/>
<dbReference type="WBParaSite" id="PDA_v2.g3671.t1">
    <property type="protein sequence ID" value="PDA_v2.g3671.t1"/>
    <property type="gene ID" value="PDA_v2.g3671"/>
</dbReference>
<dbReference type="Proteomes" id="UP000887578">
    <property type="component" value="Unplaced"/>
</dbReference>
<proteinExistence type="predicted"/>
<protein>
    <submittedName>
        <fullName evidence="3">Uncharacterized protein</fullName>
    </submittedName>
</protein>
<accession>A0A914QJA1</accession>